<dbReference type="Gene3D" id="3.40.50.2000">
    <property type="entry name" value="Glycogen Phosphorylase B"/>
    <property type="match status" value="2"/>
</dbReference>
<proteinExistence type="predicted"/>
<dbReference type="EMBL" id="LQBQ01000004">
    <property type="protein sequence ID" value="KUJ85162.1"/>
    <property type="molecule type" value="Genomic_DNA"/>
</dbReference>
<evidence type="ECO:0000259" key="3">
    <source>
        <dbReference type="Pfam" id="PF00534"/>
    </source>
</evidence>
<dbReference type="AlphaFoldDB" id="A0A0X3UBN4"/>
<reference evidence="5 6" key="1">
    <citation type="submission" date="2015-12" db="EMBL/GenBank/DDBJ databases">
        <authorList>
            <person name="Shamseldin A."/>
            <person name="Moawad H."/>
            <person name="Abd El-Rahim W.M."/>
            <person name="Sadowsky M.J."/>
        </authorList>
    </citation>
    <scope>NUCLEOTIDE SEQUENCE [LARGE SCALE GENOMIC DNA]</scope>
    <source>
        <strain evidence="5 6">ZGT118</strain>
    </source>
</reference>
<feature type="domain" description="Glycosyl transferase family 1" evidence="3">
    <location>
        <begin position="209"/>
        <end position="347"/>
    </location>
</feature>
<evidence type="ECO:0000313" key="6">
    <source>
        <dbReference type="Proteomes" id="UP000053791"/>
    </source>
</evidence>
<sequence>MTGKPIHVLHVAPSFWPATAFGGPIHSTKAITDGIAANPDFFVEVITTDAADPNTTARLKLPENPLRMPAGYQVRYCRKLVGNSVSVELLWRLVGAVRRADVVHLTGPYNFPVIPALIACRLTGTPIVWSPRGGFQATAQWAAVPKRRLKEFFEKFCAKLGPDRMVLHVTAPVEAETSARNFPRARVELIPNAIEMPKDLPKRVWRSNGRLRLAFLSRIHPKKGLDLLISALASLPEHVTLDVYGDGDPAYLSILNEQISKTELTGRVAFHGHVEDEGKTAALTGCDLFVLPTHSENFGIVVAEALAHGTPVVVTKNAPWEMVENEGCGRWVEASSEALADAISELAAADLGQLGERGRAWVTRNFTVDGMVRKFARLYQDLALKADPKGTLKAMKTL</sequence>
<keyword evidence="6" id="KW-1185">Reference proteome</keyword>
<organism evidence="5 6">
    <name type="scientific">Ruegeria marisrubri</name>
    <dbReference type="NCBI Taxonomy" id="1685379"/>
    <lineage>
        <taxon>Bacteria</taxon>
        <taxon>Pseudomonadati</taxon>
        <taxon>Pseudomonadota</taxon>
        <taxon>Alphaproteobacteria</taxon>
        <taxon>Rhodobacterales</taxon>
        <taxon>Roseobacteraceae</taxon>
        <taxon>Ruegeria</taxon>
    </lineage>
</organism>
<dbReference type="Pfam" id="PF13579">
    <property type="entry name" value="Glyco_trans_4_4"/>
    <property type="match status" value="1"/>
</dbReference>
<dbReference type="PANTHER" id="PTHR12526">
    <property type="entry name" value="GLYCOSYLTRANSFERASE"/>
    <property type="match status" value="1"/>
</dbReference>
<name>A0A0X3UBN4_9RHOB</name>
<dbReference type="GO" id="GO:0016757">
    <property type="term" value="F:glycosyltransferase activity"/>
    <property type="evidence" value="ECO:0007669"/>
    <property type="project" value="UniProtKB-KW"/>
</dbReference>
<evidence type="ECO:0000259" key="4">
    <source>
        <dbReference type="Pfam" id="PF13579"/>
    </source>
</evidence>
<dbReference type="STRING" id="1685379.AVO45_18110"/>
<dbReference type="Pfam" id="PF00534">
    <property type="entry name" value="Glycos_transf_1"/>
    <property type="match status" value="1"/>
</dbReference>
<feature type="domain" description="Glycosyltransferase subfamily 4-like N-terminal" evidence="4">
    <location>
        <begin position="43"/>
        <end position="192"/>
    </location>
</feature>
<dbReference type="SUPFAM" id="SSF53756">
    <property type="entry name" value="UDP-Glycosyltransferase/glycogen phosphorylase"/>
    <property type="match status" value="1"/>
</dbReference>
<evidence type="ECO:0008006" key="7">
    <source>
        <dbReference type="Google" id="ProtNLM"/>
    </source>
</evidence>
<dbReference type="InterPro" id="IPR001296">
    <property type="entry name" value="Glyco_trans_1"/>
</dbReference>
<gene>
    <name evidence="5" type="ORF">AVO45_18110</name>
</gene>
<evidence type="ECO:0000256" key="1">
    <source>
        <dbReference type="ARBA" id="ARBA00022676"/>
    </source>
</evidence>
<accession>A0A0X3UBN4</accession>
<protein>
    <recommendedName>
        <fullName evidence="7">Glycosyl transferase family 1</fullName>
    </recommendedName>
</protein>
<dbReference type="InterPro" id="IPR028098">
    <property type="entry name" value="Glyco_trans_4-like_N"/>
</dbReference>
<keyword evidence="2" id="KW-0808">Transferase</keyword>
<evidence type="ECO:0000313" key="5">
    <source>
        <dbReference type="EMBL" id="KUJ85162.1"/>
    </source>
</evidence>
<keyword evidence="1" id="KW-0328">Glycosyltransferase</keyword>
<evidence type="ECO:0000256" key="2">
    <source>
        <dbReference type="ARBA" id="ARBA00022679"/>
    </source>
</evidence>
<dbReference type="PANTHER" id="PTHR12526:SF510">
    <property type="entry name" value="D-INOSITOL 3-PHOSPHATE GLYCOSYLTRANSFERASE"/>
    <property type="match status" value="1"/>
</dbReference>
<comment type="caution">
    <text evidence="5">The sequence shown here is derived from an EMBL/GenBank/DDBJ whole genome shotgun (WGS) entry which is preliminary data.</text>
</comment>
<dbReference type="Proteomes" id="UP000053791">
    <property type="component" value="Unassembled WGS sequence"/>
</dbReference>